<dbReference type="SUPFAM" id="SSF63763">
    <property type="entry name" value="SAND domain-like"/>
    <property type="match status" value="1"/>
</dbReference>
<dbReference type="InterPro" id="IPR000770">
    <property type="entry name" value="SAND_dom"/>
</dbReference>
<keyword evidence="1" id="KW-0597">Phosphoprotein</keyword>
<evidence type="ECO:0000313" key="5">
    <source>
        <dbReference type="EMBL" id="MED6239941.1"/>
    </source>
</evidence>
<accession>A0ABU7AQD5</accession>
<dbReference type="PANTHER" id="PTHR46386:SF1">
    <property type="entry name" value="NUCLEAR BODY PROTEIN SP140-LIKE PROTEIN"/>
    <property type="match status" value="1"/>
</dbReference>
<evidence type="ECO:0000313" key="6">
    <source>
        <dbReference type="Proteomes" id="UP001345963"/>
    </source>
</evidence>
<feature type="compositionally biased region" description="Polar residues" evidence="2">
    <location>
        <begin position="105"/>
        <end position="118"/>
    </location>
</feature>
<name>A0ABU7AQD5_9TELE</name>
<organism evidence="5 6">
    <name type="scientific">Ataeniobius toweri</name>
    <dbReference type="NCBI Taxonomy" id="208326"/>
    <lineage>
        <taxon>Eukaryota</taxon>
        <taxon>Metazoa</taxon>
        <taxon>Chordata</taxon>
        <taxon>Craniata</taxon>
        <taxon>Vertebrata</taxon>
        <taxon>Euteleostomi</taxon>
        <taxon>Actinopterygii</taxon>
        <taxon>Neopterygii</taxon>
        <taxon>Teleostei</taxon>
        <taxon>Neoteleostei</taxon>
        <taxon>Acanthomorphata</taxon>
        <taxon>Ovalentaria</taxon>
        <taxon>Atherinomorphae</taxon>
        <taxon>Cyprinodontiformes</taxon>
        <taxon>Goodeidae</taxon>
        <taxon>Ataeniobius</taxon>
    </lineage>
</organism>
<comment type="caution">
    <text evidence="5">The sequence shown here is derived from an EMBL/GenBank/DDBJ whole genome shotgun (WGS) entry which is preliminary data.</text>
</comment>
<dbReference type="InterPro" id="IPR043563">
    <property type="entry name" value="Sp110/Sp140/Sp140L-like"/>
</dbReference>
<dbReference type="Pfam" id="PF01342">
    <property type="entry name" value="SAND"/>
    <property type="match status" value="1"/>
</dbReference>
<sequence>MKNKTNIERAVYDILDWIEEEESARIRVFWKCVFKEFILNQYPTLKLLHQRLKEEELHSEPPLPEGMERTENGKRRGSCLSPNEKTETKSVKKRKKDKSTTTPSNSNEEQPGPSSQATQEKKEIKEEQDEQLEPSLDYWSRGKSIRTETCWTTPVKFVHKALGRRDASWRKDIEYDGKRLCVLIEEEQTLGVRDLFFKNHQGVPPQRRVESWNHQTMTNFSKDM</sequence>
<proteinExistence type="predicted"/>
<dbReference type="Proteomes" id="UP001345963">
    <property type="component" value="Unassembled WGS sequence"/>
</dbReference>
<dbReference type="Gene3D" id="3.10.390.10">
    <property type="entry name" value="SAND domain-like"/>
    <property type="match status" value="1"/>
</dbReference>
<protein>
    <submittedName>
        <fullName evidence="5">Uncharacterized protein</fullName>
    </submittedName>
</protein>
<evidence type="ECO:0000256" key="1">
    <source>
        <dbReference type="ARBA" id="ARBA00022553"/>
    </source>
</evidence>
<feature type="region of interest" description="Disordered" evidence="2">
    <location>
        <begin position="55"/>
        <end position="136"/>
    </location>
</feature>
<dbReference type="PANTHER" id="PTHR46386">
    <property type="entry name" value="NUCLEAR BODY PROTEIN SP140"/>
    <property type="match status" value="1"/>
</dbReference>
<dbReference type="InterPro" id="IPR004865">
    <property type="entry name" value="HSR_dom"/>
</dbReference>
<reference evidence="5 6" key="1">
    <citation type="submission" date="2021-07" db="EMBL/GenBank/DDBJ databases">
        <authorList>
            <person name="Palmer J.M."/>
        </authorList>
    </citation>
    <scope>NUCLEOTIDE SEQUENCE [LARGE SCALE GENOMIC DNA]</scope>
    <source>
        <strain evidence="5 6">AT_MEX2019</strain>
        <tissue evidence="5">Muscle</tissue>
    </source>
</reference>
<feature type="domain" description="HSR" evidence="4">
    <location>
        <begin position="2"/>
        <end position="54"/>
    </location>
</feature>
<keyword evidence="6" id="KW-1185">Reference proteome</keyword>
<feature type="domain" description="SAND" evidence="3">
    <location>
        <begin position="140"/>
        <end position="188"/>
    </location>
</feature>
<dbReference type="Pfam" id="PF03172">
    <property type="entry name" value="HSR"/>
    <property type="match status" value="1"/>
</dbReference>
<gene>
    <name evidence="5" type="ORF">ATANTOWER_013508</name>
</gene>
<dbReference type="EMBL" id="JAHUTI010022510">
    <property type="protein sequence ID" value="MED6239941.1"/>
    <property type="molecule type" value="Genomic_DNA"/>
</dbReference>
<evidence type="ECO:0000256" key="2">
    <source>
        <dbReference type="SAM" id="MobiDB-lite"/>
    </source>
</evidence>
<evidence type="ECO:0000259" key="4">
    <source>
        <dbReference type="Pfam" id="PF03172"/>
    </source>
</evidence>
<dbReference type="InterPro" id="IPR010919">
    <property type="entry name" value="SAND-like_dom_sf"/>
</dbReference>
<evidence type="ECO:0000259" key="3">
    <source>
        <dbReference type="Pfam" id="PF01342"/>
    </source>
</evidence>